<dbReference type="SMART" id="SM00225">
    <property type="entry name" value="BTB"/>
    <property type="match status" value="1"/>
</dbReference>
<keyword evidence="3" id="KW-1185">Reference proteome</keyword>
<evidence type="ECO:0000259" key="1">
    <source>
        <dbReference type="PROSITE" id="PS50097"/>
    </source>
</evidence>
<dbReference type="PANTHER" id="PTHR47843:SF2">
    <property type="entry name" value="BTB DOMAIN-CONTAINING PROTEIN"/>
    <property type="match status" value="1"/>
</dbReference>
<evidence type="ECO:0000313" key="2">
    <source>
        <dbReference type="EMBL" id="KAF2278772.1"/>
    </source>
</evidence>
<accession>A0A6A6JQF3</accession>
<dbReference type="Pfam" id="PF00651">
    <property type="entry name" value="BTB"/>
    <property type="match status" value="1"/>
</dbReference>
<feature type="domain" description="BTB" evidence="1">
    <location>
        <begin position="20"/>
        <end position="91"/>
    </location>
</feature>
<dbReference type="Proteomes" id="UP000800097">
    <property type="component" value="Unassembled WGS sequence"/>
</dbReference>
<organism evidence="2 3">
    <name type="scientific">Westerdykella ornata</name>
    <dbReference type="NCBI Taxonomy" id="318751"/>
    <lineage>
        <taxon>Eukaryota</taxon>
        <taxon>Fungi</taxon>
        <taxon>Dikarya</taxon>
        <taxon>Ascomycota</taxon>
        <taxon>Pezizomycotina</taxon>
        <taxon>Dothideomycetes</taxon>
        <taxon>Pleosporomycetidae</taxon>
        <taxon>Pleosporales</taxon>
        <taxon>Sporormiaceae</taxon>
        <taxon>Westerdykella</taxon>
    </lineage>
</organism>
<protein>
    <recommendedName>
        <fullName evidence="1">BTB domain-containing protein</fullName>
    </recommendedName>
</protein>
<dbReference type="CDD" id="cd18186">
    <property type="entry name" value="BTB_POZ_ZBTB_KLHL-like"/>
    <property type="match status" value="1"/>
</dbReference>
<dbReference type="SUPFAM" id="SSF54695">
    <property type="entry name" value="POZ domain"/>
    <property type="match status" value="1"/>
</dbReference>
<dbReference type="InterPro" id="IPR000210">
    <property type="entry name" value="BTB/POZ_dom"/>
</dbReference>
<dbReference type="PANTHER" id="PTHR47843">
    <property type="entry name" value="BTB DOMAIN-CONTAINING PROTEIN-RELATED"/>
    <property type="match status" value="1"/>
</dbReference>
<evidence type="ECO:0000313" key="3">
    <source>
        <dbReference type="Proteomes" id="UP000800097"/>
    </source>
</evidence>
<dbReference type="PROSITE" id="PS50097">
    <property type="entry name" value="BTB"/>
    <property type="match status" value="1"/>
</dbReference>
<dbReference type="OrthoDB" id="6359816at2759"/>
<name>A0A6A6JQF3_WESOR</name>
<dbReference type="InterPro" id="IPR011333">
    <property type="entry name" value="SKP1/BTB/POZ_sf"/>
</dbReference>
<proteinExistence type="predicted"/>
<dbReference type="RefSeq" id="XP_033656311.1">
    <property type="nucleotide sequence ID" value="XM_033796803.1"/>
</dbReference>
<dbReference type="AlphaFoldDB" id="A0A6A6JQF3"/>
<sequence>MADNNKPFEDNPLYNSPTLSDVTVRQISGGKSKDYKLHKAILASQSKWFYNAFCGNFKEASDQVVEVHDDKPHHFEMLLKCIYSRDYIPGKGYISHDACDDIIGTYIVADKYGCDDIIKSLPQALRQHIEWLSGYLVPGIVEDFYSHCGNTAKTEMGKVLAERVLSQRADRSAMDTIKECKNVCNDHPDFARDVILCLISRKTNLELRPKAGGDDSSAGRVGALRF</sequence>
<dbReference type="GeneID" id="54549978"/>
<gene>
    <name evidence="2" type="ORF">EI97DRAFT_413599</name>
</gene>
<reference evidence="2" key="1">
    <citation type="journal article" date="2020" name="Stud. Mycol.">
        <title>101 Dothideomycetes genomes: a test case for predicting lifestyles and emergence of pathogens.</title>
        <authorList>
            <person name="Haridas S."/>
            <person name="Albert R."/>
            <person name="Binder M."/>
            <person name="Bloem J."/>
            <person name="Labutti K."/>
            <person name="Salamov A."/>
            <person name="Andreopoulos B."/>
            <person name="Baker S."/>
            <person name="Barry K."/>
            <person name="Bills G."/>
            <person name="Bluhm B."/>
            <person name="Cannon C."/>
            <person name="Castanera R."/>
            <person name="Culley D."/>
            <person name="Daum C."/>
            <person name="Ezra D."/>
            <person name="Gonzalez J."/>
            <person name="Henrissat B."/>
            <person name="Kuo A."/>
            <person name="Liang C."/>
            <person name="Lipzen A."/>
            <person name="Lutzoni F."/>
            <person name="Magnuson J."/>
            <person name="Mondo S."/>
            <person name="Nolan M."/>
            <person name="Ohm R."/>
            <person name="Pangilinan J."/>
            <person name="Park H.-J."/>
            <person name="Ramirez L."/>
            <person name="Alfaro M."/>
            <person name="Sun H."/>
            <person name="Tritt A."/>
            <person name="Yoshinaga Y."/>
            <person name="Zwiers L.-H."/>
            <person name="Turgeon B."/>
            <person name="Goodwin S."/>
            <person name="Spatafora J."/>
            <person name="Crous P."/>
            <person name="Grigoriev I."/>
        </authorList>
    </citation>
    <scope>NUCLEOTIDE SEQUENCE</scope>
    <source>
        <strain evidence="2">CBS 379.55</strain>
    </source>
</reference>
<dbReference type="EMBL" id="ML986487">
    <property type="protein sequence ID" value="KAF2278772.1"/>
    <property type="molecule type" value="Genomic_DNA"/>
</dbReference>
<dbReference type="Gene3D" id="3.30.710.10">
    <property type="entry name" value="Potassium Channel Kv1.1, Chain A"/>
    <property type="match status" value="1"/>
</dbReference>